<name>A0A5Q5BSW8_MYCSS</name>
<organism evidence="1">
    <name type="scientific">Mycobacterium sp. (strain MCS)</name>
    <dbReference type="NCBI Taxonomy" id="164756"/>
    <lineage>
        <taxon>Bacteria</taxon>
        <taxon>Bacillati</taxon>
        <taxon>Actinomycetota</taxon>
        <taxon>Actinomycetes</taxon>
        <taxon>Mycobacteriales</taxon>
        <taxon>Mycobacteriaceae</taxon>
        <taxon>Mycobacterium</taxon>
    </lineage>
</organism>
<dbReference type="EMBL" id="CP000385">
    <property type="protein sequence ID" value="ABG11580.1"/>
    <property type="molecule type" value="Genomic_DNA"/>
</dbReference>
<sequence length="243" mass="26495">MKLPRVLTQRPTPRMPLLAGFEPQFAPIPVAGGAQLDEVFRPLYWWAQDLRAGGDVLQCLRFDAPQMTATVSVRLASSRVITVVRGHNDKPRRPHDVPTLLAEAVWRLGALGWACDLVAVVDVLQSCGLLAAPMPARPCTDLLPGWVQQPDRVVRVALWWASALHQRGWRLAACGDALARHGFIAEIPGADGDRVLAVYPGDMADDGSEASALANHLARLTGGQRRFVQRVIDGPRDGQDEVI</sequence>
<evidence type="ECO:0000313" key="1">
    <source>
        <dbReference type="EMBL" id="ABG11580.1"/>
    </source>
</evidence>
<dbReference type="AlphaFoldDB" id="A0A5Q5BSW8"/>
<keyword evidence="1" id="KW-0614">Plasmid</keyword>
<proteinExistence type="predicted"/>
<dbReference type="KEGG" id="mmc:Mmcs_5480"/>
<reference evidence="1" key="1">
    <citation type="submission" date="2006-06" db="EMBL/GenBank/DDBJ databases">
        <title>Complete sequence of plasmid of Mycobacterium sp. MCS.</title>
        <authorList>
            <consortium name="US DOE Joint Genome Institute"/>
            <person name="Copeland A."/>
            <person name="Lucas S."/>
            <person name="Lapidus A."/>
            <person name="Barry K."/>
            <person name="Detter J.C."/>
            <person name="Glavina del Rio T."/>
            <person name="Hammon N."/>
            <person name="Israni S."/>
            <person name="Dalin E."/>
            <person name="Tice H."/>
            <person name="Pitluck S."/>
            <person name="Martinez M."/>
            <person name="Schmutz J."/>
            <person name="Larimer F."/>
            <person name="Land M."/>
            <person name="Hauser L."/>
            <person name="Kyrpides N."/>
            <person name="Kim E."/>
            <person name="Miller C.D."/>
            <person name="Hughes J.E."/>
            <person name="Anderson A.J."/>
            <person name="Sims R.C."/>
            <person name="Richardson P."/>
        </authorList>
    </citation>
    <scope>NUCLEOTIDE SEQUENCE [LARGE SCALE GENOMIC DNA]</scope>
    <source>
        <strain evidence="1">MCS</strain>
        <plasmid evidence="1">Plasmid1</plasmid>
    </source>
</reference>
<accession>A0A5Q5BSW8</accession>
<gene>
    <name evidence="1" type="ordered locus">Mmcs_5480</name>
</gene>
<protein>
    <submittedName>
        <fullName evidence="1">Uncharacterized protein</fullName>
    </submittedName>
</protein>
<geneLocation type="plasmid" evidence="1">
    <name>Plasmid1</name>
</geneLocation>